<keyword evidence="1" id="KW-1133">Transmembrane helix</keyword>
<feature type="transmembrane region" description="Helical" evidence="1">
    <location>
        <begin position="16"/>
        <end position="38"/>
    </location>
</feature>
<accession>A0ABM3LIX1</accession>
<name>A0ABM3LIX1_BICAN</name>
<organism evidence="2 3">
    <name type="scientific">Bicyclus anynana</name>
    <name type="common">Squinting bush brown butterfly</name>
    <dbReference type="NCBI Taxonomy" id="110368"/>
    <lineage>
        <taxon>Eukaryota</taxon>
        <taxon>Metazoa</taxon>
        <taxon>Ecdysozoa</taxon>
        <taxon>Arthropoda</taxon>
        <taxon>Hexapoda</taxon>
        <taxon>Insecta</taxon>
        <taxon>Pterygota</taxon>
        <taxon>Neoptera</taxon>
        <taxon>Endopterygota</taxon>
        <taxon>Lepidoptera</taxon>
        <taxon>Glossata</taxon>
        <taxon>Ditrysia</taxon>
        <taxon>Papilionoidea</taxon>
        <taxon>Nymphalidae</taxon>
        <taxon>Satyrinae</taxon>
        <taxon>Satyrini</taxon>
        <taxon>Mycalesina</taxon>
        <taxon>Bicyclus</taxon>
    </lineage>
</organism>
<keyword evidence="2" id="KW-1185">Reference proteome</keyword>
<reference evidence="3" key="1">
    <citation type="submission" date="2025-08" db="UniProtKB">
        <authorList>
            <consortium name="RefSeq"/>
        </authorList>
    </citation>
    <scope>IDENTIFICATION</scope>
</reference>
<keyword evidence="1" id="KW-0472">Membrane</keyword>
<evidence type="ECO:0000256" key="1">
    <source>
        <dbReference type="SAM" id="Phobius"/>
    </source>
</evidence>
<sequence>MADNKFNEYNTSSSKLYTIVPFTAITGISLIISGITLLCFPSEMVHEEIIQQKLVIDYTHCTPLNSLYESCEYIFHKRGEDICPCRIYQNITDRLQGKLTVYSQIEMSNQQFLNSDNSSIKNFADLVSNSSKHCDPYTTTEPTSNETCEAIPDEIFRDNFKIATMPNRLDVAQFYKTNKWGPAGNNSVNGLRNGITILLNDTLDKMGKTSIRNGSFIFYISLYKNTNIWQRTFIISAQRTDVTTTHRLFVIDYVAIGLGLALLIGSIAVLALRKQLLRPLRASGAEKNNAAEVTEGEISSNIRKPSSLSTDKLLTTANTDITSIESEHNECDSEDDTKCNLTISDKINEV</sequence>
<keyword evidence="1" id="KW-0812">Transmembrane</keyword>
<protein>
    <submittedName>
        <fullName evidence="3">Uncharacterized protein LOC112056331 isoform X1</fullName>
    </submittedName>
</protein>
<evidence type="ECO:0000313" key="2">
    <source>
        <dbReference type="Proteomes" id="UP001652582"/>
    </source>
</evidence>
<evidence type="ECO:0000313" key="3">
    <source>
        <dbReference type="RefSeq" id="XP_052739015.1"/>
    </source>
</evidence>
<gene>
    <name evidence="3" type="primary">LOC112056331</name>
</gene>
<feature type="transmembrane region" description="Helical" evidence="1">
    <location>
        <begin position="248"/>
        <end position="272"/>
    </location>
</feature>
<proteinExistence type="predicted"/>
<dbReference type="GeneID" id="112056331"/>
<dbReference type="RefSeq" id="XP_052739015.1">
    <property type="nucleotide sequence ID" value="XM_052883055.1"/>
</dbReference>
<dbReference type="Proteomes" id="UP001652582">
    <property type="component" value="Chromosome 8"/>
</dbReference>